<evidence type="ECO:0000259" key="2">
    <source>
        <dbReference type="Pfam" id="PF20152"/>
    </source>
</evidence>
<feature type="domain" description="DUF6534" evidence="2">
    <location>
        <begin position="174"/>
        <end position="264"/>
    </location>
</feature>
<keyword evidence="1" id="KW-1133">Transmembrane helix</keyword>
<sequence>MSAVGMTPHELNQTFGVLLIGFVFAVTIYGLTFFQAYMYYSRFPADSFFTRATISVLWAVDTATTTLLSHTTYYYLITSFMASFSELDMTRTFVAEYALATFAISLVQLFYASRIWKVNPKSPVLPAIVATLASAALVLGLVAAVKISEQAWFAHFITPGLRIVIAIQDALFIANDLLIVSTLCYLLQPERNPGMKVPKDKFQTFVVYTFNRGICFTFAHIVTLVIFAAMPYNQTWEQVWVLFHFSLSKVYINSLLSMLNFRNSFRGRGVDEEESLNQHHTKTTGSITASIAPSGGAPTRPGLQFNTASANKQAHPMTIELDTVRSRNEFDDSAHIDGGDGESHVVRIRVG</sequence>
<dbReference type="InterPro" id="IPR045339">
    <property type="entry name" value="DUF6534"/>
</dbReference>
<feature type="transmembrane region" description="Helical" evidence="1">
    <location>
        <begin position="52"/>
        <end position="73"/>
    </location>
</feature>
<protein>
    <recommendedName>
        <fullName evidence="2">DUF6534 domain-containing protein</fullName>
    </recommendedName>
</protein>
<feature type="transmembrane region" description="Helical" evidence="1">
    <location>
        <begin position="165"/>
        <end position="187"/>
    </location>
</feature>
<keyword evidence="1" id="KW-0812">Transmembrane</keyword>
<name>A0A8E2DHD9_9APHY</name>
<dbReference type="Pfam" id="PF20152">
    <property type="entry name" value="DUF6534"/>
    <property type="match status" value="1"/>
</dbReference>
<proteinExistence type="predicted"/>
<dbReference type="AlphaFoldDB" id="A0A8E2DHD9"/>
<dbReference type="OrthoDB" id="3046149at2759"/>
<accession>A0A8E2DHD9</accession>
<dbReference type="EMBL" id="KV722565">
    <property type="protein sequence ID" value="OCH85749.1"/>
    <property type="molecule type" value="Genomic_DNA"/>
</dbReference>
<feature type="transmembrane region" description="Helical" evidence="1">
    <location>
        <begin position="124"/>
        <end position="145"/>
    </location>
</feature>
<organism evidence="3 4">
    <name type="scientific">Obba rivulosa</name>
    <dbReference type="NCBI Taxonomy" id="1052685"/>
    <lineage>
        <taxon>Eukaryota</taxon>
        <taxon>Fungi</taxon>
        <taxon>Dikarya</taxon>
        <taxon>Basidiomycota</taxon>
        <taxon>Agaricomycotina</taxon>
        <taxon>Agaricomycetes</taxon>
        <taxon>Polyporales</taxon>
        <taxon>Gelatoporiaceae</taxon>
        <taxon>Obba</taxon>
    </lineage>
</organism>
<feature type="transmembrane region" description="Helical" evidence="1">
    <location>
        <begin position="238"/>
        <end position="259"/>
    </location>
</feature>
<dbReference type="PANTHER" id="PTHR40465">
    <property type="entry name" value="CHROMOSOME 1, WHOLE GENOME SHOTGUN SEQUENCE"/>
    <property type="match status" value="1"/>
</dbReference>
<evidence type="ECO:0000256" key="1">
    <source>
        <dbReference type="SAM" id="Phobius"/>
    </source>
</evidence>
<reference evidence="3 4" key="1">
    <citation type="submission" date="2016-07" db="EMBL/GenBank/DDBJ databases">
        <title>Draft genome of the white-rot fungus Obba rivulosa 3A-2.</title>
        <authorList>
            <consortium name="DOE Joint Genome Institute"/>
            <person name="Miettinen O."/>
            <person name="Riley R."/>
            <person name="Acob R."/>
            <person name="Barry K."/>
            <person name="Cullen D."/>
            <person name="De Vries R."/>
            <person name="Hainaut M."/>
            <person name="Hatakka A."/>
            <person name="Henrissat B."/>
            <person name="Hilden K."/>
            <person name="Kuo R."/>
            <person name="Labutti K."/>
            <person name="Lipzen A."/>
            <person name="Makela M.R."/>
            <person name="Sandor L."/>
            <person name="Spatafora J.W."/>
            <person name="Grigoriev I.V."/>
            <person name="Hibbett D.S."/>
        </authorList>
    </citation>
    <scope>NUCLEOTIDE SEQUENCE [LARGE SCALE GENOMIC DNA]</scope>
    <source>
        <strain evidence="3 4">3A-2</strain>
    </source>
</reference>
<keyword evidence="4" id="KW-1185">Reference proteome</keyword>
<feature type="transmembrane region" description="Helical" evidence="1">
    <location>
        <begin position="93"/>
        <end position="112"/>
    </location>
</feature>
<feature type="transmembrane region" description="Helical" evidence="1">
    <location>
        <begin position="208"/>
        <end position="232"/>
    </location>
</feature>
<dbReference type="Proteomes" id="UP000250043">
    <property type="component" value="Unassembled WGS sequence"/>
</dbReference>
<dbReference type="PANTHER" id="PTHR40465:SF1">
    <property type="entry name" value="DUF6534 DOMAIN-CONTAINING PROTEIN"/>
    <property type="match status" value="1"/>
</dbReference>
<keyword evidence="1" id="KW-0472">Membrane</keyword>
<evidence type="ECO:0000313" key="3">
    <source>
        <dbReference type="EMBL" id="OCH85749.1"/>
    </source>
</evidence>
<gene>
    <name evidence="3" type="ORF">OBBRIDRAFT_285660</name>
</gene>
<feature type="transmembrane region" description="Helical" evidence="1">
    <location>
        <begin position="15"/>
        <end position="40"/>
    </location>
</feature>
<evidence type="ECO:0000313" key="4">
    <source>
        <dbReference type="Proteomes" id="UP000250043"/>
    </source>
</evidence>